<organism evidence="2 3">
    <name type="scientific">Centaurea solstitialis</name>
    <name type="common">yellow star-thistle</name>
    <dbReference type="NCBI Taxonomy" id="347529"/>
    <lineage>
        <taxon>Eukaryota</taxon>
        <taxon>Viridiplantae</taxon>
        <taxon>Streptophyta</taxon>
        <taxon>Embryophyta</taxon>
        <taxon>Tracheophyta</taxon>
        <taxon>Spermatophyta</taxon>
        <taxon>Magnoliopsida</taxon>
        <taxon>eudicotyledons</taxon>
        <taxon>Gunneridae</taxon>
        <taxon>Pentapetalae</taxon>
        <taxon>asterids</taxon>
        <taxon>campanulids</taxon>
        <taxon>Asterales</taxon>
        <taxon>Asteraceae</taxon>
        <taxon>Carduoideae</taxon>
        <taxon>Cardueae</taxon>
        <taxon>Centaureinae</taxon>
        <taxon>Centaurea</taxon>
    </lineage>
</organism>
<dbReference type="Gene3D" id="3.50.50.60">
    <property type="entry name" value="FAD/NAD(P)-binding domain"/>
    <property type="match status" value="1"/>
</dbReference>
<dbReference type="InterPro" id="IPR036188">
    <property type="entry name" value="FAD/NAD-bd_sf"/>
</dbReference>
<gene>
    <name evidence="2" type="ORF">OSB04_012068</name>
</gene>
<evidence type="ECO:0000313" key="3">
    <source>
        <dbReference type="Proteomes" id="UP001172457"/>
    </source>
</evidence>
<dbReference type="Pfam" id="PF13450">
    <property type="entry name" value="NAD_binding_8"/>
    <property type="match status" value="1"/>
</dbReference>
<evidence type="ECO:0000313" key="2">
    <source>
        <dbReference type="EMBL" id="KAJ9557454.1"/>
    </source>
</evidence>
<dbReference type="AlphaFoldDB" id="A0AA38TCF5"/>
<feature type="region of interest" description="Disordered" evidence="1">
    <location>
        <begin position="41"/>
        <end position="66"/>
    </location>
</feature>
<reference evidence="2" key="1">
    <citation type="submission" date="2023-03" db="EMBL/GenBank/DDBJ databases">
        <title>Chromosome-scale reference genome and RAD-based genetic map of yellow starthistle (Centaurea solstitialis) reveal putative structural variation and QTLs associated with invader traits.</title>
        <authorList>
            <person name="Reatini B."/>
            <person name="Cang F.A."/>
            <person name="Jiang Q."/>
            <person name="Mckibben M.T.W."/>
            <person name="Barker M.S."/>
            <person name="Rieseberg L.H."/>
            <person name="Dlugosch K.M."/>
        </authorList>
    </citation>
    <scope>NUCLEOTIDE SEQUENCE</scope>
    <source>
        <strain evidence="2">CAN-66</strain>
        <tissue evidence="2">Leaf</tissue>
    </source>
</reference>
<dbReference type="Proteomes" id="UP001172457">
    <property type="component" value="Chromosome 3"/>
</dbReference>
<protein>
    <submittedName>
        <fullName evidence="2">Uncharacterized protein</fullName>
    </submittedName>
</protein>
<name>A0AA38TCF5_9ASTR</name>
<comment type="caution">
    <text evidence="2">The sequence shown here is derived from an EMBL/GenBank/DDBJ whole genome shotgun (WGS) entry which is preliminary data.</text>
</comment>
<dbReference type="PANTHER" id="PTHR16128">
    <property type="entry name" value="FAD/NAD(P)-BINDING OXIDOREDUCTASE FAMILY PROTEIN"/>
    <property type="match status" value="1"/>
</dbReference>
<accession>A0AA38TCF5</accession>
<keyword evidence="3" id="KW-1185">Reference proteome</keyword>
<sequence length="144" mass="15658">MNTACDHHHHLLSSSFILHFPSKFSKHPTLSFLTKTYNPISAEKKDAPKKPTRRKSSYGSSRKSVLRKTFKQEQVTFTAPIPDDPVVAIIGGGMSGLLCALQLEKRRVRSTVFDTAGSNGVVEVAATASTLTNTLVGPSSIDFI</sequence>
<evidence type="ECO:0000256" key="1">
    <source>
        <dbReference type="SAM" id="MobiDB-lite"/>
    </source>
</evidence>
<proteinExistence type="predicted"/>
<dbReference type="PANTHER" id="PTHR16128:SF8">
    <property type="entry name" value="EXPRESSED PROTEIN"/>
    <property type="match status" value="1"/>
</dbReference>
<dbReference type="EMBL" id="JARYMX010000003">
    <property type="protein sequence ID" value="KAJ9557454.1"/>
    <property type="molecule type" value="Genomic_DNA"/>
</dbReference>
<dbReference type="SUPFAM" id="SSF51905">
    <property type="entry name" value="FAD/NAD(P)-binding domain"/>
    <property type="match status" value="1"/>
</dbReference>